<evidence type="ECO:0000313" key="4">
    <source>
        <dbReference type="EMBL" id="TVV27744.1"/>
    </source>
</evidence>
<dbReference type="EMBL" id="NDXJ01000009">
    <property type="protein sequence ID" value="OSP89360.1"/>
    <property type="molecule type" value="Genomic_DNA"/>
</dbReference>
<sequence length="79" mass="8884">MQRHELQIGDIAHCDASAAINCPFIGKVIRCDATDYEMEVLFIPELTRENAALLHTQQRVAKTALQPFMNKQDLPSMKG</sequence>
<evidence type="ECO:0000313" key="3">
    <source>
        <dbReference type="EMBL" id="OSP89360.1"/>
    </source>
</evidence>
<reference evidence="4 8" key="3">
    <citation type="submission" date="2019-07" db="EMBL/GenBank/DDBJ databases">
        <title>Genome sequence of Weissella cibaria GK1.</title>
        <authorList>
            <person name="Choi H.-J."/>
        </authorList>
    </citation>
    <scope>NUCLEOTIDE SEQUENCE [LARGE SCALE GENOMIC DNA]</scope>
    <source>
        <strain evidence="4 8">GK1</strain>
    </source>
</reference>
<evidence type="ECO:0000313" key="8">
    <source>
        <dbReference type="Proteomes" id="UP000320012"/>
    </source>
</evidence>
<dbReference type="STRING" id="137591.AO080_06485"/>
<dbReference type="RefSeq" id="WP_043709035.1">
    <property type="nucleotide sequence ID" value="NZ_CABJFA010000004.1"/>
</dbReference>
<protein>
    <submittedName>
        <fullName evidence="2">Uncharacterized protein</fullName>
    </submittedName>
</protein>
<comment type="caution">
    <text evidence="2">The sequence shown here is derived from an EMBL/GenBank/DDBJ whole genome shotgun (WGS) entry which is preliminary data.</text>
</comment>
<dbReference type="PATRIC" id="fig|137591.24.peg.1136"/>
<proteinExistence type="predicted"/>
<evidence type="ECO:0000313" key="5">
    <source>
        <dbReference type="Proteomes" id="UP000032287"/>
    </source>
</evidence>
<keyword evidence="5" id="KW-1185">Reference proteome</keyword>
<reference evidence="3 7" key="2">
    <citation type="submission" date="2017-04" db="EMBL/GenBank/DDBJ databases">
        <title>The genome sequence of Weissella cibaria isolated from wild Drosophila.</title>
        <authorList>
            <person name="Ricks N.J."/>
            <person name="Carroll C."/>
            <person name="Walters A."/>
            <person name="Newell P.D."/>
            <person name="Chaston J.M."/>
        </authorList>
    </citation>
    <scope>NUCLEOTIDE SEQUENCE [LARGE SCALE GENOMIC DNA]</scope>
    <source>
        <strain evidence="3 7">DmW_103</strain>
    </source>
</reference>
<dbReference type="KEGG" id="wcb:AO080_06485"/>
<dbReference type="Proteomes" id="UP000193588">
    <property type="component" value="Unassembled WGS sequence"/>
</dbReference>
<organism evidence="2 6">
    <name type="scientific">Weissella cibaria</name>
    <dbReference type="NCBI Taxonomy" id="137591"/>
    <lineage>
        <taxon>Bacteria</taxon>
        <taxon>Bacillati</taxon>
        <taxon>Bacillota</taxon>
        <taxon>Bacilli</taxon>
        <taxon>Lactobacillales</taxon>
        <taxon>Lactobacillaceae</taxon>
        <taxon>Weissella</taxon>
    </lineage>
</organism>
<name>A0A0D1M922_9LACO</name>
<evidence type="ECO:0000313" key="7">
    <source>
        <dbReference type="Proteomes" id="UP000193588"/>
    </source>
</evidence>
<dbReference type="Proteomes" id="UP000320012">
    <property type="component" value="Unassembled WGS sequence"/>
</dbReference>
<dbReference type="OrthoDB" id="2146412at2"/>
<evidence type="ECO:0000313" key="6">
    <source>
        <dbReference type="Proteomes" id="UP000032289"/>
    </source>
</evidence>
<dbReference type="Proteomes" id="UP000032287">
    <property type="component" value="Unassembled WGS sequence"/>
</dbReference>
<dbReference type="EMBL" id="JWHU01000023">
    <property type="protein sequence ID" value="KIU20331.1"/>
    <property type="molecule type" value="Genomic_DNA"/>
</dbReference>
<dbReference type="Proteomes" id="UP000032289">
    <property type="component" value="Unassembled WGS sequence"/>
</dbReference>
<evidence type="ECO:0000313" key="1">
    <source>
        <dbReference type="EMBL" id="KIU20331.1"/>
    </source>
</evidence>
<dbReference type="AlphaFoldDB" id="A0A0D1M922"/>
<evidence type="ECO:0000313" key="2">
    <source>
        <dbReference type="EMBL" id="KIU24451.1"/>
    </source>
</evidence>
<dbReference type="EMBL" id="VNHC01000002">
    <property type="protein sequence ID" value="TVV27744.1"/>
    <property type="molecule type" value="Genomic_DNA"/>
</dbReference>
<accession>A0A0D1M922</accession>
<dbReference type="EMBL" id="JWHT01000028">
    <property type="protein sequence ID" value="KIU24451.1"/>
    <property type="molecule type" value="Genomic_DNA"/>
</dbReference>
<reference evidence="5 6" key="1">
    <citation type="journal article" date="2015" name="Microbiology (Mosc.)">
        <title>Genomics of the Weissella cibaria species with an examination of its metabolic traits.</title>
        <authorList>
            <person name="Lynch K.M."/>
            <person name="Lucid A."/>
            <person name="Arendt E.K."/>
            <person name="Sleator R.D."/>
            <person name="Lucey B."/>
            <person name="Coffey A."/>
        </authorList>
    </citation>
    <scope>NUCLEOTIDE SEQUENCE [LARGE SCALE GENOMIC DNA]</scope>
    <source>
        <strain evidence="2 6">AB3b</strain>
        <strain evidence="1 5">MG1</strain>
    </source>
</reference>
<gene>
    <name evidence="2" type="ORF">ab3b_01162</name>
    <name evidence="3" type="ORF">B9D04_07310</name>
    <name evidence="4" type="ORF">FO435_07550</name>
    <name evidence="1" type="ORF">QX99_01377</name>
</gene>